<gene>
    <name evidence="1" type="ORF">MILVUS5_LOCUS13931</name>
</gene>
<accession>A0ACB0JLX8</accession>
<dbReference type="EMBL" id="CASHSV030000055">
    <property type="protein sequence ID" value="CAJ2644983.1"/>
    <property type="molecule type" value="Genomic_DNA"/>
</dbReference>
<evidence type="ECO:0000313" key="2">
    <source>
        <dbReference type="Proteomes" id="UP001177021"/>
    </source>
</evidence>
<organism evidence="1 2">
    <name type="scientific">Trifolium pratense</name>
    <name type="common">Red clover</name>
    <dbReference type="NCBI Taxonomy" id="57577"/>
    <lineage>
        <taxon>Eukaryota</taxon>
        <taxon>Viridiplantae</taxon>
        <taxon>Streptophyta</taxon>
        <taxon>Embryophyta</taxon>
        <taxon>Tracheophyta</taxon>
        <taxon>Spermatophyta</taxon>
        <taxon>Magnoliopsida</taxon>
        <taxon>eudicotyledons</taxon>
        <taxon>Gunneridae</taxon>
        <taxon>Pentapetalae</taxon>
        <taxon>rosids</taxon>
        <taxon>fabids</taxon>
        <taxon>Fabales</taxon>
        <taxon>Fabaceae</taxon>
        <taxon>Papilionoideae</taxon>
        <taxon>50 kb inversion clade</taxon>
        <taxon>NPAAA clade</taxon>
        <taxon>Hologalegina</taxon>
        <taxon>IRL clade</taxon>
        <taxon>Trifolieae</taxon>
        <taxon>Trifolium</taxon>
    </lineage>
</organism>
<reference evidence="1" key="1">
    <citation type="submission" date="2023-10" db="EMBL/GenBank/DDBJ databases">
        <authorList>
            <person name="Rodriguez Cubillos JULIANA M."/>
            <person name="De Vega J."/>
        </authorList>
    </citation>
    <scope>NUCLEOTIDE SEQUENCE</scope>
</reference>
<keyword evidence="2" id="KW-1185">Reference proteome</keyword>
<protein>
    <submittedName>
        <fullName evidence="1">Uncharacterized protein</fullName>
    </submittedName>
</protein>
<comment type="caution">
    <text evidence="1">The sequence shown here is derived from an EMBL/GenBank/DDBJ whole genome shotgun (WGS) entry which is preliminary data.</text>
</comment>
<sequence>MEDVWTMKKQLPDFMGTDPFGRITAAERFFEKNEVPSHDKLQWAFMSMEDKEAMMWFYYWCEENPDADWNSFSIAMIREFGVQMVQNQESEPKETKGAKLEENEFKFSVESEAKDYQTKAMNEVQRGKEQAFLFEPSNANLYVVANENQRIKAVAVELRPPPEPPNANLHARISSSSDLQRRKEKMLVLKPPPEPPDADLFAAVTEIKQIGDVMNIKNGIAQIPVAPKPPIKPPYTGAGIVVTNRNSHASTSEKQVVGCPATISPKPPNHVGLTQCKILSTTADSHLHKSVPSVLHVNDLLHVSSSGQCTSLLLSHVSSKGHPLPLATYHGYTMQSELSNTIECELCQYFNPMNQTQYIFGLNFKEVAIWAGIELLGFNSNWAIRKDNGNLKLRRKDHISALHYEKKGVSSGEQLSNAEDTSLFFKFIENNNLGHFSKPRVAADKENYNFVINPTNGSCEFSTNSLMIRMDDHDALIICGGGVERSSNIEILLRGENVLMFINKESRERIMNRRHFFRVALASKNVRMEVMKLDLNWLVLIMLSVVIGLACCDAKNVEMEASPATNAFLSLHSCIQDMAAKVLTFLVIHNGILEGECRKKIATLNSQNNKREVTSLMSTLQFENCTIEDIVNDGVVWFLGIAEETIFHILDAANKFALVSIFNVLDIWNDVLVTVLVEMHMKQGHISCAHGVVVWKALIGMYGRKGECEYAFEMIFFYSSVLTRQWDPGKFNVFLSNAAYEFCWRIVFISHGACIHIIVEPYDLALWNTVIWGYVSERNFVLPFNMMSWHYFFLVKQQYLIEFNFPMVVVADTEVCWRMFFIFHRLLNFVFDRGKLDGGKISTLRTRLFEGVGIDRDLIVKVGLDFGPRLRCDEVA</sequence>
<name>A0ACB0JLX8_TRIPR</name>
<dbReference type="Proteomes" id="UP001177021">
    <property type="component" value="Unassembled WGS sequence"/>
</dbReference>
<evidence type="ECO:0000313" key="1">
    <source>
        <dbReference type="EMBL" id="CAJ2644983.1"/>
    </source>
</evidence>
<proteinExistence type="predicted"/>